<organism evidence="1 2">
    <name type="scientific">Bifidobacterium catenulatum PV20-2</name>
    <dbReference type="NCBI Taxonomy" id="1447716"/>
    <lineage>
        <taxon>Bacteria</taxon>
        <taxon>Bacillati</taxon>
        <taxon>Actinomycetota</taxon>
        <taxon>Actinomycetes</taxon>
        <taxon>Bifidobacteriales</taxon>
        <taxon>Bifidobacteriaceae</taxon>
        <taxon>Bifidobacterium</taxon>
    </lineage>
</organism>
<name>A0A0A7I5E1_9BIFI</name>
<dbReference type="RefSeq" id="WP_039198217.1">
    <property type="nucleotide sequence ID" value="NZ_CP007456.1"/>
</dbReference>
<reference evidence="1 2" key="1">
    <citation type="journal article" date="2015" name="Genome Announc.">
        <title>Complete and Assembled Genome Sequence of Bifidobacterium kashiwanohense PV20-2, Isolated from the Feces of an Anemic Kenyan Infant.</title>
        <authorList>
            <person name="Vazquez-Gutierrez P."/>
            <person name="Lacroix C."/>
            <person name="Chassard C."/>
            <person name="Klumpp J."/>
            <person name="Jans C."/>
            <person name="Stevens M.J."/>
        </authorList>
    </citation>
    <scope>NUCLEOTIDE SEQUENCE [LARGE SCALE GENOMIC DNA]</scope>
    <source>
        <strain evidence="1 2">PV20-2</strain>
    </source>
</reference>
<dbReference type="STRING" id="1447716.AH68_05255"/>
<protein>
    <submittedName>
        <fullName evidence="1">Uncharacterized protein</fullName>
    </submittedName>
</protein>
<dbReference type="HOGENOM" id="CLU_2380443_0_0_11"/>
<sequence>MKAEITEDQFCEYIVAQLKKYAWRLAREGKLSWIDSSDNSNFAVVKNHATCDVSLTKNGKIIYRASVYTKEIADKWGELLVKYITLDNIDTLIQ</sequence>
<accession>A0A0A7I5E1</accession>
<evidence type="ECO:0000313" key="1">
    <source>
        <dbReference type="EMBL" id="AIZ15452.1"/>
    </source>
</evidence>
<dbReference type="EMBL" id="CP007456">
    <property type="protein sequence ID" value="AIZ15452.1"/>
    <property type="molecule type" value="Genomic_DNA"/>
</dbReference>
<proteinExistence type="predicted"/>
<dbReference type="KEGG" id="bka:AH68_05255"/>
<gene>
    <name evidence="1" type="ORF">AH68_05255</name>
</gene>
<evidence type="ECO:0000313" key="2">
    <source>
        <dbReference type="Proteomes" id="UP000030625"/>
    </source>
</evidence>
<dbReference type="Proteomes" id="UP000030625">
    <property type="component" value="Chromosome"/>
</dbReference>
<dbReference type="AlphaFoldDB" id="A0A0A7I5E1"/>